<dbReference type="KEGG" id="msaa:QYS49_24290"/>
<dbReference type="EMBL" id="CP129971">
    <property type="protein sequence ID" value="WKK74781.2"/>
    <property type="molecule type" value="Genomic_DNA"/>
</dbReference>
<evidence type="ECO:0000313" key="2">
    <source>
        <dbReference type="Proteomes" id="UP001230496"/>
    </source>
</evidence>
<accession>A0AA49GAE1</accession>
<dbReference type="Pfam" id="PF08892">
    <property type="entry name" value="YqcI_YcgG"/>
    <property type="match status" value="2"/>
</dbReference>
<gene>
    <name evidence="1" type="ORF">QYS49_24290</name>
</gene>
<dbReference type="Proteomes" id="UP001230496">
    <property type="component" value="Chromosome"/>
</dbReference>
<dbReference type="RefSeq" id="WP_308347251.1">
    <property type="nucleotide sequence ID" value="NZ_CP129971.1"/>
</dbReference>
<sequence length="140" mass="16658">MKPQIKIPAAFQVYQEFQELILTRDHPCVMTQSSFKSNQVDLFAHDTIGVDKSSKTLLEDLKHYIELYDFTASDYRSFLAVFPKEEIDSEGMHPKSLRIARRSLYPTIFFNFHLQFERLKERAVYREVRDKIHARDKELQ</sequence>
<evidence type="ECO:0000313" key="1">
    <source>
        <dbReference type="EMBL" id="WKK74781.2"/>
    </source>
</evidence>
<organism evidence="1 2">
    <name type="scientific">Marivirga salinarum</name>
    <dbReference type="NCBI Taxonomy" id="3059078"/>
    <lineage>
        <taxon>Bacteria</taxon>
        <taxon>Pseudomonadati</taxon>
        <taxon>Bacteroidota</taxon>
        <taxon>Cytophagia</taxon>
        <taxon>Cytophagales</taxon>
        <taxon>Marivirgaceae</taxon>
        <taxon>Marivirga</taxon>
    </lineage>
</organism>
<dbReference type="AlphaFoldDB" id="A0AA49GAE1"/>
<proteinExistence type="predicted"/>
<dbReference type="InterPro" id="IPR014988">
    <property type="entry name" value="Uncharacterised_YqcI/YcgG"/>
</dbReference>
<protein>
    <submittedName>
        <fullName evidence="1">YqcI/YcgG family protein</fullName>
    </submittedName>
</protein>
<reference evidence="1 2" key="1">
    <citation type="submission" date="2023-08" db="EMBL/GenBank/DDBJ databases">
        <title>Comparative genomics and taxonomic characterization of three novel marine species of genus Marivirga.</title>
        <authorList>
            <person name="Muhammad N."/>
            <person name="Kim S.-G."/>
        </authorList>
    </citation>
    <scope>NUCLEOTIDE SEQUENCE [LARGE SCALE GENOMIC DNA]</scope>
    <source>
        <strain evidence="1 2">BDSF4-3</strain>
    </source>
</reference>
<keyword evidence="2" id="KW-1185">Reference proteome</keyword>
<name>A0AA49GAE1_9BACT</name>